<sequence>MAELDKFKRRIIRTVARMKRVEKKPEEEIWTELKKETKCDCKLLWERMRSLTLKKMKRLLIAEDKLDNIIPIARMTLSDWLIFDLVLVHEDIDVIGEDMGVVTDLRPLADLLDIVEKFKIEGKQGEALAQAWTAATIAYNTEGRQCSPMLLQKRWYQLKKVSRNRFYEFWANYRGISKLLENCKKKVPISRLKMNVAQRFPHIITKPFEEWEKLIEQRFIILPEEIEKNIKSKLPSTPDGKDSGDVDLVLLEPNIETIDISDADSNSDNSKNDEAMKDSSDNELSNKGVVIKTEPLEETDTIDKEKLAKERDAMLLESIPDIDDEVYGIENDSVKIKLEDEKTTDVDDENVALETELNTENMETAIVINETETTQDVCYENTGPTNSQLEDIIKVKSEGISLEKGVECLEIENDLKSAQNESIGMPQIAKVFSNVNVTEKLGNVLKNVESIQHTVKVRKQSEPPVPPVGESLVNTPGDMNTNNDDDSEINEKLISYLQNNKRNEESKSQTVDVNTLSGEEEVSKEDTINNERNPYLDIPTDLTFADDGIELVEDGIELEEDEDIIKPIQECDIKTERTRDDVSKSANDVQTNDLEEENAKFDLKLLMQPVVYTTRLDEMDVFKNIKIDAVCDINVINYALIESKPINKMNQHFKEENEETEKDFTSQNISNNRDDSQSENEMSEPDDLTVDKKVKLSSYLLLKPRSRSYNPIQLCKNPDFNTRLKRLTFGFLSSTRNRSFLKTLKPITIDVSKAFESKLINGTMYLQSGESNQKFETLDKAVEKSTSVFPSAMPVQSLIDNAVTQCISQTVNTKIRNPITRSDDNNTFPERSRLINLPDLDHVRKMNKRLFTAEITPMRIQRPNEKCVPPVQLVSSLTETPPGKDGVTSNYNYSSTEVKSGLFQSNIVQDHAKTLYKPMPKVHKETLLLEEPVQSKRGPKAGSKFKKPNYKYNAPIRRQHVSGITWLSKPVQPVKLHNDALLTIDTLNKMLNIIKNNSVDPQVEIVSKVKTKKGKSLLEKEKDELTNRLLEFENNLKEQTLDNEISKEQDDIVQNDKVQDDKEQKENSKDTSSTDNQVLSSKPTDTNLQVSRKPKPRVSDFCCWARYQLHFPKKRPKHKCPRICVCCCRQELIDTKWRQKVKERVNREIKQQREKWTQDKKYANISVSQTQPTSPQEKITSQKTEISIQCDLPPVNLPTTELPKEDPQKDSRLTEVSNISPNVIVIDETEEPESIKEPPTNKYLSVKETMDGSVVKPR</sequence>
<proteinExistence type="predicted"/>
<keyword evidence="3" id="KW-1185">Reference proteome</keyword>
<feature type="region of interest" description="Disordered" evidence="1">
    <location>
        <begin position="1193"/>
        <end position="1216"/>
    </location>
</feature>
<evidence type="ECO:0000313" key="3">
    <source>
        <dbReference type="Proteomes" id="UP001153714"/>
    </source>
</evidence>
<feature type="compositionally biased region" description="Basic and acidic residues" evidence="1">
    <location>
        <begin position="1041"/>
        <end position="1050"/>
    </location>
</feature>
<organism evidence="2 3">
    <name type="scientific">Diatraea saccharalis</name>
    <name type="common">sugarcane borer</name>
    <dbReference type="NCBI Taxonomy" id="40085"/>
    <lineage>
        <taxon>Eukaryota</taxon>
        <taxon>Metazoa</taxon>
        <taxon>Ecdysozoa</taxon>
        <taxon>Arthropoda</taxon>
        <taxon>Hexapoda</taxon>
        <taxon>Insecta</taxon>
        <taxon>Pterygota</taxon>
        <taxon>Neoptera</taxon>
        <taxon>Endopterygota</taxon>
        <taxon>Lepidoptera</taxon>
        <taxon>Glossata</taxon>
        <taxon>Ditrysia</taxon>
        <taxon>Pyraloidea</taxon>
        <taxon>Crambidae</taxon>
        <taxon>Crambinae</taxon>
        <taxon>Diatraea</taxon>
    </lineage>
</organism>
<reference evidence="2" key="2">
    <citation type="submission" date="2022-10" db="EMBL/GenBank/DDBJ databases">
        <authorList>
            <consortium name="ENA_rothamsted_submissions"/>
            <consortium name="culmorum"/>
            <person name="King R."/>
        </authorList>
    </citation>
    <scope>NUCLEOTIDE SEQUENCE</scope>
</reference>
<feature type="region of interest" description="Disordered" evidence="1">
    <location>
        <begin position="459"/>
        <end position="486"/>
    </location>
</feature>
<accession>A0A9P0G3L5</accession>
<evidence type="ECO:0000256" key="1">
    <source>
        <dbReference type="SAM" id="MobiDB-lite"/>
    </source>
</evidence>
<name>A0A9P0G3L5_9NEOP</name>
<reference evidence="2" key="1">
    <citation type="submission" date="2021-12" db="EMBL/GenBank/DDBJ databases">
        <authorList>
            <person name="King R."/>
        </authorList>
    </citation>
    <scope>NUCLEOTIDE SEQUENCE</scope>
</reference>
<feature type="compositionally biased region" description="Basic and acidic residues" evidence="1">
    <location>
        <begin position="1057"/>
        <end position="1069"/>
    </location>
</feature>
<feature type="compositionally biased region" description="Basic and acidic residues" evidence="1">
    <location>
        <begin position="1202"/>
        <end position="1213"/>
    </location>
</feature>
<feature type="compositionally biased region" description="Basic and acidic residues" evidence="1">
    <location>
        <begin position="270"/>
        <end position="280"/>
    </location>
</feature>
<gene>
    <name evidence="2" type="ORF">DIATSA_LOCUS10352</name>
</gene>
<dbReference type="OrthoDB" id="7492362at2759"/>
<evidence type="ECO:0000313" key="2">
    <source>
        <dbReference type="EMBL" id="CAH0760129.1"/>
    </source>
</evidence>
<dbReference type="EMBL" id="OU893336">
    <property type="protein sequence ID" value="CAH0760129.1"/>
    <property type="molecule type" value="Genomic_DNA"/>
</dbReference>
<protein>
    <submittedName>
        <fullName evidence="2">Uncharacterized protein</fullName>
    </submittedName>
</protein>
<feature type="compositionally biased region" description="Polar residues" evidence="1">
    <location>
        <begin position="1070"/>
        <end position="1090"/>
    </location>
</feature>
<dbReference type="Proteomes" id="UP001153714">
    <property type="component" value="Chromosome 5"/>
</dbReference>
<feature type="region of interest" description="Disordered" evidence="1">
    <location>
        <begin position="259"/>
        <end position="297"/>
    </location>
</feature>
<feature type="compositionally biased region" description="Polar residues" evidence="1">
    <location>
        <begin position="472"/>
        <end position="482"/>
    </location>
</feature>
<feature type="region of interest" description="Disordered" evidence="1">
    <location>
        <begin position="653"/>
        <end position="687"/>
    </location>
</feature>
<feature type="region of interest" description="Disordered" evidence="1">
    <location>
        <begin position="1041"/>
        <end position="1092"/>
    </location>
</feature>
<feature type="non-terminal residue" evidence="2">
    <location>
        <position position="1258"/>
    </location>
</feature>
<dbReference type="AlphaFoldDB" id="A0A9P0G3L5"/>
<feature type="compositionally biased region" description="Acidic residues" evidence="1">
    <location>
        <begin position="677"/>
        <end position="687"/>
    </location>
</feature>